<dbReference type="AlphaFoldDB" id="A0A818WU38"/>
<dbReference type="Pfam" id="PF24681">
    <property type="entry name" value="Kelch_KLHDC2_KLHL20_DRC7"/>
    <property type="match status" value="1"/>
</dbReference>
<dbReference type="SMART" id="SM00612">
    <property type="entry name" value="Kelch"/>
    <property type="match status" value="6"/>
</dbReference>
<gene>
    <name evidence="4" type="ORF">OKA104_LOCUS14506</name>
</gene>
<reference evidence="4" key="1">
    <citation type="submission" date="2021-02" db="EMBL/GenBank/DDBJ databases">
        <authorList>
            <person name="Nowell W R."/>
        </authorList>
    </citation>
    <scope>NUCLEOTIDE SEQUENCE</scope>
</reference>
<comment type="caution">
    <text evidence="4">The sequence shown here is derived from an EMBL/GenBank/DDBJ whole genome shotgun (WGS) entry which is preliminary data.</text>
</comment>
<feature type="region of interest" description="Disordered" evidence="3">
    <location>
        <begin position="390"/>
        <end position="409"/>
    </location>
</feature>
<keyword evidence="2" id="KW-0677">Repeat</keyword>
<keyword evidence="1" id="KW-0880">Kelch repeat</keyword>
<dbReference type="SUPFAM" id="SSF50965">
    <property type="entry name" value="Galactose oxidase, central domain"/>
    <property type="match status" value="2"/>
</dbReference>
<feature type="compositionally biased region" description="Polar residues" evidence="3">
    <location>
        <begin position="394"/>
        <end position="409"/>
    </location>
</feature>
<dbReference type="Pfam" id="PF01344">
    <property type="entry name" value="Kelch_1"/>
    <property type="match status" value="1"/>
</dbReference>
<dbReference type="PANTHER" id="PTHR46344">
    <property type="entry name" value="OS02G0202900 PROTEIN"/>
    <property type="match status" value="1"/>
</dbReference>
<dbReference type="Proteomes" id="UP000663881">
    <property type="component" value="Unassembled WGS sequence"/>
</dbReference>
<dbReference type="PANTHER" id="PTHR46344:SF27">
    <property type="entry name" value="KELCH REPEAT SUPERFAMILY PROTEIN"/>
    <property type="match status" value="1"/>
</dbReference>
<evidence type="ECO:0000313" key="4">
    <source>
        <dbReference type="EMBL" id="CAF3731219.1"/>
    </source>
</evidence>
<organism evidence="4 5">
    <name type="scientific">Adineta steineri</name>
    <dbReference type="NCBI Taxonomy" id="433720"/>
    <lineage>
        <taxon>Eukaryota</taxon>
        <taxon>Metazoa</taxon>
        <taxon>Spiralia</taxon>
        <taxon>Gnathifera</taxon>
        <taxon>Rotifera</taxon>
        <taxon>Eurotatoria</taxon>
        <taxon>Bdelloidea</taxon>
        <taxon>Adinetida</taxon>
        <taxon>Adinetidae</taxon>
        <taxon>Adineta</taxon>
    </lineage>
</organism>
<evidence type="ECO:0000256" key="1">
    <source>
        <dbReference type="ARBA" id="ARBA00022441"/>
    </source>
</evidence>
<dbReference type="EMBL" id="CAJOAY010000767">
    <property type="protein sequence ID" value="CAF3731219.1"/>
    <property type="molecule type" value="Genomic_DNA"/>
</dbReference>
<evidence type="ECO:0000313" key="5">
    <source>
        <dbReference type="Proteomes" id="UP000663881"/>
    </source>
</evidence>
<evidence type="ECO:0000256" key="2">
    <source>
        <dbReference type="ARBA" id="ARBA00022737"/>
    </source>
</evidence>
<dbReference type="InterPro" id="IPR011043">
    <property type="entry name" value="Gal_Oxase/kelch_b-propeller"/>
</dbReference>
<dbReference type="Gene3D" id="2.120.10.80">
    <property type="entry name" value="Kelch-type beta propeller"/>
    <property type="match status" value="1"/>
</dbReference>
<dbReference type="InterPro" id="IPR006652">
    <property type="entry name" value="Kelch_1"/>
</dbReference>
<accession>A0A818WU38</accession>
<dbReference type="InterPro" id="IPR037293">
    <property type="entry name" value="Gal_Oxidase_central_sf"/>
</dbReference>
<evidence type="ECO:0000256" key="3">
    <source>
        <dbReference type="SAM" id="MobiDB-lite"/>
    </source>
</evidence>
<dbReference type="Gene3D" id="2.130.10.80">
    <property type="entry name" value="Galactose oxidase/kelch, beta-propeller"/>
    <property type="match status" value="2"/>
</dbReference>
<protein>
    <submittedName>
        <fullName evidence="4">Uncharacterized protein</fullName>
    </submittedName>
</protein>
<proteinExistence type="predicted"/>
<sequence>MHRTKLQLLRYHTATRQSLVRDVTSGGWSDAGHTIQSRLFHEASSLTIGKILFTGGDGYDTCATTEFYYPSTGKWTAGTNMKDCRWYHTSTLLKNGNVLIAAGYIDDPEYDKNVTYVLKGAELFNSTTGSWTRTGSLNYERHSHTASILSNGKVLVVGGAACGFLNSAELYDPSTGNWSITNSMNWTRAWHTATTLNNGKILVTGGMSDGVLALKTEELYDPLTEKWKNVSSMIYSRRGHTATVLTNGKVLVIGGEGDTDYSLNSVELFDPSTETWTITGSMINERAKHTASLLKNGNVLVAGGGTGGGVFPGMSPVNTSEIYDPSTGRWTSTNNMHYTRTWHTASVLENGNVLVVGGNEDDDTSAYTPELYNSSTNTYVRIKDGYERNRHVNMPTSTSSTSIDYLTDS</sequence>
<name>A0A818WU38_9BILA</name>
<dbReference type="InterPro" id="IPR015915">
    <property type="entry name" value="Kelch-typ_b-propeller"/>
</dbReference>